<dbReference type="SUPFAM" id="SSF56808">
    <property type="entry name" value="Ribosomal protein L1"/>
    <property type="match status" value="1"/>
</dbReference>
<comment type="caution">
    <text evidence="2">The sequence shown here is derived from an EMBL/GenBank/DDBJ whole genome shotgun (WGS) entry which is preliminary data.</text>
</comment>
<dbReference type="InterPro" id="IPR023674">
    <property type="entry name" value="Ribosomal_uL1-like"/>
</dbReference>
<accession>A0A9W7ZLA3</accession>
<evidence type="ECO:0000313" key="2">
    <source>
        <dbReference type="EMBL" id="KAJ1910578.1"/>
    </source>
</evidence>
<sequence>MTTTGGYCHTLPLPYSPVHPEERITVILHRSQSDREIAMTYPRELALYTVTDMETTYLKFEHRRQFFRENKHVIIASTLAERAHLMLGKQYVDLKGLPPIVSTYPERFTPSMDAVLGSTQFQYRGNRHLDIRIGHTDMPADQLLANFMAVMEFAEKTRKESNNYTSEVHIKVRGFGPFTLYRLTKDPAFVEYYESLATEDTVRDVIRKLTTVPVPESATVIPEMEAPEPTKKASAPKSETKVKTKVTPAVKSATGNPETEAPIKPEEVPAVKPVFMESEVKPKTPAKAKKAPVAEPEVKPKTPAKAKKVPVAEPEAKPKTPAKAKKMPVAEPEVKPKTPAKAKKMPVAEPEVKPKTPAKAKKVPVAEPVAAEPVVDEEEPETHKPAAKRTSRLPAATTKATLASTQRKAATAVAAARTVAKRKAEAAAAETPRKTRSSTRKVAKN</sequence>
<proteinExistence type="predicted"/>
<feature type="compositionally biased region" description="Low complexity" evidence="1">
    <location>
        <begin position="363"/>
        <end position="373"/>
    </location>
</feature>
<name>A0A9W7ZLA3_9FUNG</name>
<protein>
    <submittedName>
        <fullName evidence="2">Uncharacterized protein</fullName>
    </submittedName>
</protein>
<dbReference type="Pfam" id="PF00687">
    <property type="entry name" value="Ribosomal_L1"/>
    <property type="match status" value="1"/>
</dbReference>
<evidence type="ECO:0000256" key="1">
    <source>
        <dbReference type="SAM" id="MobiDB-lite"/>
    </source>
</evidence>
<reference evidence="2" key="1">
    <citation type="submission" date="2022-07" db="EMBL/GenBank/DDBJ databases">
        <title>Phylogenomic reconstructions and comparative analyses of Kickxellomycotina fungi.</title>
        <authorList>
            <person name="Reynolds N.K."/>
            <person name="Stajich J.E."/>
            <person name="Barry K."/>
            <person name="Grigoriev I.V."/>
            <person name="Crous P."/>
            <person name="Smith M.E."/>
        </authorList>
    </citation>
    <scope>NUCLEOTIDE SEQUENCE</scope>
    <source>
        <strain evidence="2">RSA 861</strain>
    </source>
</reference>
<feature type="compositionally biased region" description="Low complexity" evidence="1">
    <location>
        <begin position="245"/>
        <end position="254"/>
    </location>
</feature>
<feature type="region of interest" description="Disordered" evidence="1">
    <location>
        <begin position="225"/>
        <end position="264"/>
    </location>
</feature>
<evidence type="ECO:0000313" key="3">
    <source>
        <dbReference type="Proteomes" id="UP001150569"/>
    </source>
</evidence>
<feature type="compositionally biased region" description="Low complexity" evidence="1">
    <location>
        <begin position="407"/>
        <end position="418"/>
    </location>
</feature>
<feature type="region of interest" description="Disordered" evidence="1">
    <location>
        <begin position="279"/>
        <end position="445"/>
    </location>
</feature>
<dbReference type="InterPro" id="IPR028364">
    <property type="entry name" value="Ribosomal_uL1/biogenesis"/>
</dbReference>
<organism evidence="2 3">
    <name type="scientific">Tieghemiomyces parasiticus</name>
    <dbReference type="NCBI Taxonomy" id="78921"/>
    <lineage>
        <taxon>Eukaryota</taxon>
        <taxon>Fungi</taxon>
        <taxon>Fungi incertae sedis</taxon>
        <taxon>Zoopagomycota</taxon>
        <taxon>Kickxellomycotina</taxon>
        <taxon>Dimargaritomycetes</taxon>
        <taxon>Dimargaritales</taxon>
        <taxon>Dimargaritaceae</taxon>
        <taxon>Tieghemiomyces</taxon>
    </lineage>
</organism>
<dbReference type="EMBL" id="JANBPT010001032">
    <property type="protein sequence ID" value="KAJ1910578.1"/>
    <property type="molecule type" value="Genomic_DNA"/>
</dbReference>
<keyword evidence="3" id="KW-1185">Reference proteome</keyword>
<feature type="compositionally biased region" description="Basic residues" evidence="1">
    <location>
        <begin position="434"/>
        <end position="445"/>
    </location>
</feature>
<dbReference type="Proteomes" id="UP001150569">
    <property type="component" value="Unassembled WGS sequence"/>
</dbReference>
<dbReference type="AlphaFoldDB" id="A0A9W7ZLA3"/>
<gene>
    <name evidence="2" type="ORF">IWQ60_010583</name>
</gene>